<evidence type="ECO:0000313" key="2">
    <source>
        <dbReference type="Proteomes" id="UP000479043"/>
    </source>
</evidence>
<dbReference type="InterPro" id="IPR010419">
    <property type="entry name" value="CO_DH_gsu"/>
</dbReference>
<dbReference type="PANTHER" id="PTHR38588">
    <property type="entry name" value="BLL0334 PROTEIN"/>
    <property type="match status" value="1"/>
</dbReference>
<dbReference type="AlphaFoldDB" id="A0A6L8LLV8"/>
<dbReference type="PANTHER" id="PTHR38588:SF1">
    <property type="entry name" value="BLL0334 PROTEIN"/>
    <property type="match status" value="1"/>
</dbReference>
<keyword evidence="2" id="KW-1185">Reference proteome</keyword>
<dbReference type="Proteomes" id="UP000479043">
    <property type="component" value="Unassembled WGS sequence"/>
</dbReference>
<proteinExistence type="predicted"/>
<evidence type="ECO:0000313" key="1">
    <source>
        <dbReference type="EMBL" id="MYM55996.1"/>
    </source>
</evidence>
<dbReference type="RefSeq" id="WP_160973725.1">
    <property type="nucleotide sequence ID" value="NZ_WWEN01000004.1"/>
</dbReference>
<dbReference type="InterPro" id="IPR023393">
    <property type="entry name" value="START-like_dom_sf"/>
</dbReference>
<protein>
    <submittedName>
        <fullName evidence="1">Carbon monoxide dehydrogenase</fullName>
    </submittedName>
</protein>
<gene>
    <name evidence="1" type="ORF">GR167_11835</name>
</gene>
<name>A0A6L8LLV8_9RHOB</name>
<dbReference type="SUPFAM" id="SSF55961">
    <property type="entry name" value="Bet v1-like"/>
    <property type="match status" value="1"/>
</dbReference>
<dbReference type="EMBL" id="WWEN01000004">
    <property type="protein sequence ID" value="MYM55996.1"/>
    <property type="molecule type" value="Genomic_DNA"/>
</dbReference>
<dbReference type="Gene3D" id="3.30.530.20">
    <property type="match status" value="1"/>
</dbReference>
<dbReference type="Pfam" id="PF06240">
    <property type="entry name" value="COXG"/>
    <property type="match status" value="1"/>
</dbReference>
<accession>A0A6L8LLV8</accession>
<comment type="caution">
    <text evidence="1">The sequence shown here is derived from an EMBL/GenBank/DDBJ whole genome shotgun (WGS) entry which is preliminary data.</text>
</comment>
<reference evidence="1 2" key="1">
    <citation type="submission" date="2020-01" db="EMBL/GenBank/DDBJ databases">
        <authorList>
            <person name="Chen S."/>
        </authorList>
    </citation>
    <scope>NUCLEOTIDE SEQUENCE [LARGE SCALE GENOMIC DNA]</scope>
    <source>
        <strain evidence="1 2">GS-10</strain>
    </source>
</reference>
<sequence length="149" mass="15584">MELNEEITIDAPKARVYAALNDPDILRQCIPGCEELIQHSDTELEAKVVLKVGPVKARFSGNVVLDKSGAPDAFSLSGQGNGGAAGHAKGSADVTLEESGEQTILRYAAKAEIGGKLAQLGSRLIQSTAKKLAAKFFKSFAEAVSAVEA</sequence>
<organism evidence="1 2">
    <name type="scientific">Thalassovita mangrovi</name>
    <dbReference type="NCBI Taxonomy" id="2692236"/>
    <lineage>
        <taxon>Bacteria</taxon>
        <taxon>Pseudomonadati</taxon>
        <taxon>Pseudomonadota</taxon>
        <taxon>Alphaproteobacteria</taxon>
        <taxon>Rhodobacterales</taxon>
        <taxon>Roseobacteraceae</taxon>
        <taxon>Thalassovita</taxon>
    </lineage>
</organism>
<dbReference type="CDD" id="cd05018">
    <property type="entry name" value="CoxG"/>
    <property type="match status" value="1"/>
</dbReference>